<dbReference type="Gene3D" id="3.30.9.10">
    <property type="entry name" value="D-Amino Acid Oxidase, subunit A, domain 2"/>
    <property type="match status" value="1"/>
</dbReference>
<dbReference type="AlphaFoldDB" id="A0A5B0DZY2"/>
<feature type="domain" description="FAD dependent oxidoreductase" evidence="2">
    <location>
        <begin position="36"/>
        <end position="387"/>
    </location>
</feature>
<dbReference type="PANTHER" id="PTHR13847">
    <property type="entry name" value="SARCOSINE DEHYDROGENASE-RELATED"/>
    <property type="match status" value="1"/>
</dbReference>
<evidence type="ECO:0000313" key="4">
    <source>
        <dbReference type="Proteomes" id="UP000324738"/>
    </source>
</evidence>
<dbReference type="Pfam" id="PF01266">
    <property type="entry name" value="DAO"/>
    <property type="match status" value="1"/>
</dbReference>
<dbReference type="GO" id="GO:0005737">
    <property type="term" value="C:cytoplasm"/>
    <property type="evidence" value="ECO:0007669"/>
    <property type="project" value="TreeGrafter"/>
</dbReference>
<dbReference type="InterPro" id="IPR006076">
    <property type="entry name" value="FAD-dep_OxRdtase"/>
</dbReference>
<dbReference type="SUPFAM" id="SSF51905">
    <property type="entry name" value="FAD/NAD(P)-binding domain"/>
    <property type="match status" value="1"/>
</dbReference>
<dbReference type="Proteomes" id="UP000324738">
    <property type="component" value="Unassembled WGS sequence"/>
</dbReference>
<organism evidence="3 4">
    <name type="scientific">Aureimonas fodinaquatilis</name>
    <dbReference type="NCBI Taxonomy" id="2565783"/>
    <lineage>
        <taxon>Bacteria</taxon>
        <taxon>Pseudomonadati</taxon>
        <taxon>Pseudomonadota</taxon>
        <taxon>Alphaproteobacteria</taxon>
        <taxon>Hyphomicrobiales</taxon>
        <taxon>Aurantimonadaceae</taxon>
        <taxon>Aureimonas</taxon>
    </lineage>
</organism>
<reference evidence="3 4" key="1">
    <citation type="submission" date="2019-08" db="EMBL/GenBank/DDBJ databases">
        <title>Aureimonas fodiniaquatilis sp. nov., isolated from a coal mine wastewater.</title>
        <authorList>
            <person name="Kim W."/>
        </authorList>
    </citation>
    <scope>NUCLEOTIDE SEQUENCE [LARGE SCALE GENOMIC DNA]</scope>
    <source>
        <strain evidence="3 4">CAU 1482</strain>
    </source>
</reference>
<evidence type="ECO:0000259" key="2">
    <source>
        <dbReference type="Pfam" id="PF01266"/>
    </source>
</evidence>
<dbReference type="InterPro" id="IPR036188">
    <property type="entry name" value="FAD/NAD-bd_sf"/>
</dbReference>
<accession>A0A5B0DZY2</accession>
<dbReference type="EMBL" id="VTWH01000001">
    <property type="protein sequence ID" value="KAA0972006.1"/>
    <property type="molecule type" value="Genomic_DNA"/>
</dbReference>
<dbReference type="OrthoDB" id="9814969at2"/>
<gene>
    <name evidence="3" type="ORF">FPY71_02470</name>
</gene>
<evidence type="ECO:0000313" key="3">
    <source>
        <dbReference type="EMBL" id="KAA0972006.1"/>
    </source>
</evidence>
<protein>
    <submittedName>
        <fullName evidence="3">FAD-binding oxidoreductase</fullName>
    </submittedName>
</protein>
<dbReference type="Gene3D" id="3.50.50.60">
    <property type="entry name" value="FAD/NAD(P)-binding domain"/>
    <property type="match status" value="1"/>
</dbReference>
<name>A0A5B0DZY2_9HYPH</name>
<comment type="caution">
    <text evidence="3">The sequence shown here is derived from an EMBL/GenBank/DDBJ whole genome shotgun (WGS) entry which is preliminary data.</text>
</comment>
<dbReference type="RefSeq" id="WP_149297307.1">
    <property type="nucleotide sequence ID" value="NZ_VTWH01000001.1"/>
</dbReference>
<proteinExistence type="predicted"/>
<keyword evidence="1" id="KW-0560">Oxidoreductase</keyword>
<dbReference type="GO" id="GO:0016491">
    <property type="term" value="F:oxidoreductase activity"/>
    <property type="evidence" value="ECO:0007669"/>
    <property type="project" value="UniProtKB-KW"/>
</dbReference>
<keyword evidence="4" id="KW-1185">Reference proteome</keyword>
<dbReference type="PANTHER" id="PTHR13847:SF281">
    <property type="entry name" value="FAD DEPENDENT OXIDOREDUCTASE DOMAIN-CONTAINING PROTEIN"/>
    <property type="match status" value="1"/>
</dbReference>
<sequence length="438" mass="47055">MRTIPDERLLLAKSLWSDFTGAELDTPVLKGEATVDVAIIGAGFTGLSAALHLAEAGVKVVVLEAHKPGWGASGRNGGQIIPGLKEDPDDIELIFGRETGERIVRFAGGAPDVVFDIIEKHGIECSAVRSGWIQPAHNDLVRRALERRAEQWGRRGVTIDMLTSSDTARLIGTNAYACGNLDRRGGSVQPLHFSLGLARAAIGLGARIHGGSRVACVERQNGKFRLRTVQGAVVHAEQVVMCPNGYADAASGDVRRSIVPVCSVQVATEPLPDAVRSTIFPQGHVASDARRLMFYYRLSPDGRFVMGGRGAYSDMGIDMRLASLRRSAVALFPQLDGMAWTHHWGGFVAMTTDHFPHLHVPQPGMTTALGYNGRGVAMATAMGRLLALKAGGVATADLDFPVSPVKTIPMHALRRQGVSMIVAWNQLLDAWDHTRSGK</sequence>
<evidence type="ECO:0000256" key="1">
    <source>
        <dbReference type="ARBA" id="ARBA00023002"/>
    </source>
</evidence>